<evidence type="ECO:0008006" key="3">
    <source>
        <dbReference type="Google" id="ProtNLM"/>
    </source>
</evidence>
<keyword evidence="2" id="KW-1185">Reference proteome</keyword>
<sequence length="121" mass="14316">MDASPAYPNLWHPQLPGSHRDCSGRAFQYSRTERPPRYYYIDFGLSRKYNPEDGPARELLIRGGHKSVLEFQGEGYNKPWNPFRTDIHYLRSFIREAFLEKYRNMGFTRPLVTDMVQDNPD</sequence>
<dbReference type="STRING" id="1314783.A0A165SBB5"/>
<reference evidence="1 2" key="1">
    <citation type="journal article" date="2016" name="Mol. Biol. Evol.">
        <title>Comparative Genomics of Early-Diverging Mushroom-Forming Fungi Provides Insights into the Origins of Lignocellulose Decay Capabilities.</title>
        <authorList>
            <person name="Nagy L.G."/>
            <person name="Riley R."/>
            <person name="Tritt A."/>
            <person name="Adam C."/>
            <person name="Daum C."/>
            <person name="Floudas D."/>
            <person name="Sun H."/>
            <person name="Yadav J.S."/>
            <person name="Pangilinan J."/>
            <person name="Larsson K.H."/>
            <person name="Matsuura K."/>
            <person name="Barry K."/>
            <person name="Labutti K."/>
            <person name="Kuo R."/>
            <person name="Ohm R.A."/>
            <person name="Bhattacharya S.S."/>
            <person name="Shirouzu T."/>
            <person name="Yoshinaga Y."/>
            <person name="Martin F.M."/>
            <person name="Grigoriev I.V."/>
            <person name="Hibbett D.S."/>
        </authorList>
    </citation>
    <scope>NUCLEOTIDE SEQUENCE [LARGE SCALE GENOMIC DNA]</scope>
    <source>
        <strain evidence="1 2">L-15889</strain>
    </source>
</reference>
<protein>
    <recommendedName>
        <fullName evidence="3">Protein kinase domain-containing protein</fullName>
    </recommendedName>
</protein>
<name>A0A165SBB5_9APHY</name>
<dbReference type="Proteomes" id="UP000076727">
    <property type="component" value="Unassembled WGS sequence"/>
</dbReference>
<dbReference type="EMBL" id="KV429044">
    <property type="protein sequence ID" value="KZT71763.1"/>
    <property type="molecule type" value="Genomic_DNA"/>
</dbReference>
<evidence type="ECO:0000313" key="2">
    <source>
        <dbReference type="Proteomes" id="UP000076727"/>
    </source>
</evidence>
<accession>A0A165SBB5</accession>
<organism evidence="1 2">
    <name type="scientific">Daedalea quercina L-15889</name>
    <dbReference type="NCBI Taxonomy" id="1314783"/>
    <lineage>
        <taxon>Eukaryota</taxon>
        <taxon>Fungi</taxon>
        <taxon>Dikarya</taxon>
        <taxon>Basidiomycota</taxon>
        <taxon>Agaricomycotina</taxon>
        <taxon>Agaricomycetes</taxon>
        <taxon>Polyporales</taxon>
        <taxon>Fomitopsis</taxon>
    </lineage>
</organism>
<gene>
    <name evidence="1" type="ORF">DAEQUDRAFT_763602</name>
</gene>
<proteinExistence type="predicted"/>
<evidence type="ECO:0000313" key="1">
    <source>
        <dbReference type="EMBL" id="KZT71763.1"/>
    </source>
</evidence>
<dbReference type="OrthoDB" id="5987198at2759"/>
<dbReference type="AlphaFoldDB" id="A0A165SBB5"/>